<gene>
    <name evidence="2" type="ORF">NM203_30785</name>
</gene>
<reference evidence="2 3" key="1">
    <citation type="submission" date="2022-06" db="EMBL/GenBank/DDBJ databases">
        <title>Mycolicibacterium sp. CAU 1645 isolated from seawater.</title>
        <authorList>
            <person name="Kim W."/>
        </authorList>
    </citation>
    <scope>NUCLEOTIDE SEQUENCE [LARGE SCALE GENOMIC DNA]</scope>
    <source>
        <strain evidence="2 3">CAU 1645</strain>
    </source>
</reference>
<dbReference type="InterPro" id="IPR001387">
    <property type="entry name" value="Cro/C1-type_HTH"/>
</dbReference>
<evidence type="ECO:0000259" key="1">
    <source>
        <dbReference type="PROSITE" id="PS50943"/>
    </source>
</evidence>
<dbReference type="SUPFAM" id="SSF47413">
    <property type="entry name" value="lambda repressor-like DNA-binding domains"/>
    <property type="match status" value="1"/>
</dbReference>
<sequence>MGPSQRGQVERLAGNLLKLARLEGDVSQRELAEAANVAESAIAEIESGARQLSLPELAHLLDSIDRELRQQLAPYDSHDDILDATELRLSADEQAHRRAVQDQFAAQLRQGATLETPVT</sequence>
<dbReference type="EMBL" id="JANDBD010000018">
    <property type="protein sequence ID" value="MCP9276579.1"/>
    <property type="molecule type" value="Genomic_DNA"/>
</dbReference>
<dbReference type="Gene3D" id="1.10.260.40">
    <property type="entry name" value="lambda repressor-like DNA-binding domains"/>
    <property type="match status" value="1"/>
</dbReference>
<dbReference type="InterPro" id="IPR010982">
    <property type="entry name" value="Lambda_DNA-bd_dom_sf"/>
</dbReference>
<dbReference type="RefSeq" id="WP_255064665.1">
    <property type="nucleotide sequence ID" value="NZ_JANDBD010000018.1"/>
</dbReference>
<dbReference type="PROSITE" id="PS50943">
    <property type="entry name" value="HTH_CROC1"/>
    <property type="match status" value="1"/>
</dbReference>
<comment type="caution">
    <text evidence="2">The sequence shown here is derived from an EMBL/GenBank/DDBJ whole genome shotgun (WGS) entry which is preliminary data.</text>
</comment>
<feature type="domain" description="HTH cro/C1-type" evidence="1">
    <location>
        <begin position="17"/>
        <end position="71"/>
    </location>
</feature>
<dbReference type="Pfam" id="PF01381">
    <property type="entry name" value="HTH_3"/>
    <property type="match status" value="1"/>
</dbReference>
<dbReference type="Proteomes" id="UP001651690">
    <property type="component" value="Unassembled WGS sequence"/>
</dbReference>
<dbReference type="SMART" id="SM00530">
    <property type="entry name" value="HTH_XRE"/>
    <property type="match status" value="1"/>
</dbReference>
<organism evidence="2 3">
    <name type="scientific">Mycolicibacterium arenosum</name>
    <dbReference type="NCBI Taxonomy" id="2952157"/>
    <lineage>
        <taxon>Bacteria</taxon>
        <taxon>Bacillati</taxon>
        <taxon>Actinomycetota</taxon>
        <taxon>Actinomycetes</taxon>
        <taxon>Mycobacteriales</taxon>
        <taxon>Mycobacteriaceae</taxon>
        <taxon>Mycolicibacterium</taxon>
    </lineage>
</organism>
<dbReference type="CDD" id="cd00093">
    <property type="entry name" value="HTH_XRE"/>
    <property type="match status" value="1"/>
</dbReference>
<proteinExistence type="predicted"/>
<evidence type="ECO:0000313" key="2">
    <source>
        <dbReference type="EMBL" id="MCP9276579.1"/>
    </source>
</evidence>
<evidence type="ECO:0000313" key="3">
    <source>
        <dbReference type="Proteomes" id="UP001651690"/>
    </source>
</evidence>
<accession>A0ABT1MBN0</accession>
<protein>
    <submittedName>
        <fullName evidence="2">Helix-turn-helix domain-containing protein</fullName>
    </submittedName>
</protein>
<name>A0ABT1MBN0_9MYCO</name>
<keyword evidence="3" id="KW-1185">Reference proteome</keyword>